<evidence type="ECO:0000313" key="3">
    <source>
        <dbReference type="EMBL" id="CAB4654056.1"/>
    </source>
</evidence>
<evidence type="ECO:0000259" key="1">
    <source>
        <dbReference type="PROSITE" id="PS50213"/>
    </source>
</evidence>
<dbReference type="EMBL" id="CAEZTC010000103">
    <property type="protein sequence ID" value="CAB4561833.1"/>
    <property type="molecule type" value="Genomic_DNA"/>
</dbReference>
<reference evidence="3" key="1">
    <citation type="submission" date="2020-05" db="EMBL/GenBank/DDBJ databases">
        <authorList>
            <person name="Chiriac C."/>
            <person name="Salcher M."/>
            <person name="Ghai R."/>
            <person name="Kavagutti S V."/>
        </authorList>
    </citation>
    <scope>NUCLEOTIDE SEQUENCE</scope>
</reference>
<dbReference type="Gene3D" id="2.30.180.10">
    <property type="entry name" value="FAS1 domain"/>
    <property type="match status" value="1"/>
</dbReference>
<feature type="domain" description="FAS1" evidence="1">
    <location>
        <begin position="52"/>
        <end position="182"/>
    </location>
</feature>
<dbReference type="SUPFAM" id="SSF82153">
    <property type="entry name" value="FAS1 domain"/>
    <property type="match status" value="1"/>
</dbReference>
<dbReference type="EMBL" id="CAEZWE010000035">
    <property type="protein sequence ID" value="CAB4654056.1"/>
    <property type="molecule type" value="Genomic_DNA"/>
</dbReference>
<name>A0A6J6KXB4_9ZZZZ</name>
<organism evidence="3">
    <name type="scientific">freshwater metagenome</name>
    <dbReference type="NCBI Taxonomy" id="449393"/>
    <lineage>
        <taxon>unclassified sequences</taxon>
        <taxon>metagenomes</taxon>
        <taxon>ecological metagenomes</taxon>
    </lineage>
</organism>
<dbReference type="InterPro" id="IPR000782">
    <property type="entry name" value="FAS1_domain"/>
</dbReference>
<sequence length="195" mass="19750">MKKKIAVIAAASLMVLAACGSDDNSSDTTDTTANSTPAAEVEYTPKDAADAGTIFVEIASSNEQFGTLFAAVAVAGLGETLGSEGPFTLFAPTKAAFDALPQGLLTKLLLPANKAVLAEILAYHVVAGKILAADVAAGDVATVQGENVTIDTTDGVKINTATVTQTDFPATNGVIHMINEVLVPPSIDVAAFLAS</sequence>
<dbReference type="Pfam" id="PF02469">
    <property type="entry name" value="Fasciclin"/>
    <property type="match status" value="1"/>
</dbReference>
<dbReference type="AlphaFoldDB" id="A0A6J6KXB4"/>
<dbReference type="SMART" id="SM00554">
    <property type="entry name" value="FAS1"/>
    <property type="match status" value="1"/>
</dbReference>
<dbReference type="PROSITE" id="PS50213">
    <property type="entry name" value="FAS1"/>
    <property type="match status" value="1"/>
</dbReference>
<accession>A0A6J6KXB4</accession>
<dbReference type="FunFam" id="2.30.180.10:FF:000032">
    <property type="entry name" value="Fasciclin domain-containing protein, putative"/>
    <property type="match status" value="1"/>
</dbReference>
<dbReference type="InterPro" id="IPR036378">
    <property type="entry name" value="FAS1_dom_sf"/>
</dbReference>
<dbReference type="PANTHER" id="PTHR10900">
    <property type="entry name" value="PERIOSTIN-RELATED"/>
    <property type="match status" value="1"/>
</dbReference>
<dbReference type="PROSITE" id="PS51257">
    <property type="entry name" value="PROKAR_LIPOPROTEIN"/>
    <property type="match status" value="1"/>
</dbReference>
<dbReference type="InterPro" id="IPR050904">
    <property type="entry name" value="Adhesion/Biosynth-related"/>
</dbReference>
<proteinExistence type="predicted"/>
<dbReference type="GO" id="GO:0005615">
    <property type="term" value="C:extracellular space"/>
    <property type="evidence" value="ECO:0007669"/>
    <property type="project" value="TreeGrafter"/>
</dbReference>
<protein>
    <submittedName>
        <fullName evidence="3">Unannotated protein</fullName>
    </submittedName>
</protein>
<dbReference type="PANTHER" id="PTHR10900:SF77">
    <property type="entry name" value="FI19380P1"/>
    <property type="match status" value="1"/>
</dbReference>
<gene>
    <name evidence="2" type="ORF">UFOPK1572_00886</name>
    <name evidence="3" type="ORF">UFOPK2169_00960</name>
</gene>
<evidence type="ECO:0000313" key="2">
    <source>
        <dbReference type="EMBL" id="CAB4561833.1"/>
    </source>
</evidence>